<sequence>MYKLAPLQKKAIDFFAISTLKDSFYWTGGTALSIRYLHHRNSLDIDLFTGEPFSFDDVNSFIIDFKNKNGIDKVEYKKVFDRWEFLLEKGTENLRIEFVYYNHEKKTLGVRKWYMDVLIDSLEDIAANKTFAFFDRNEPKDLFDLYFLIKKAKFTPAKLLNLVRKKFGARFTEDMFWSESFKSLKLLMTLRPLLSEKNKKEQDELLEDIEDYFKSGSRKYLDSVLALG</sequence>
<gene>
    <name evidence="1" type="ORF">A2982_02350</name>
</gene>
<comment type="caution">
    <text evidence="1">The sequence shown here is derived from an EMBL/GenBank/DDBJ whole genome shotgun (WGS) entry which is preliminary data.</text>
</comment>
<dbReference type="InterPro" id="IPR014942">
    <property type="entry name" value="AbiEii"/>
</dbReference>
<evidence type="ECO:0008006" key="3">
    <source>
        <dbReference type="Google" id="ProtNLM"/>
    </source>
</evidence>
<accession>A0A1F4V1L8</accession>
<evidence type="ECO:0000313" key="2">
    <source>
        <dbReference type="Proteomes" id="UP000178771"/>
    </source>
</evidence>
<dbReference type="Gene3D" id="3.10.450.620">
    <property type="entry name" value="JHP933, nucleotidyltransferase-like core domain"/>
    <property type="match status" value="1"/>
</dbReference>
<proteinExistence type="predicted"/>
<dbReference type="EMBL" id="MEVH01000031">
    <property type="protein sequence ID" value="OGC51086.1"/>
    <property type="molecule type" value="Genomic_DNA"/>
</dbReference>
<reference evidence="1 2" key="1">
    <citation type="journal article" date="2016" name="Nat. Commun.">
        <title>Thousands of microbial genomes shed light on interconnected biogeochemical processes in an aquifer system.</title>
        <authorList>
            <person name="Anantharaman K."/>
            <person name="Brown C.T."/>
            <person name="Hug L.A."/>
            <person name="Sharon I."/>
            <person name="Castelle C.J."/>
            <person name="Probst A.J."/>
            <person name="Thomas B.C."/>
            <person name="Singh A."/>
            <person name="Wilkins M.J."/>
            <person name="Karaoz U."/>
            <person name="Brodie E.L."/>
            <person name="Williams K.H."/>
            <person name="Hubbard S.S."/>
            <person name="Banfield J.F."/>
        </authorList>
    </citation>
    <scope>NUCLEOTIDE SEQUENCE [LARGE SCALE GENOMIC DNA]</scope>
</reference>
<protein>
    <recommendedName>
        <fullName evidence="3">Nucleotidyl transferase AbiEii/AbiGii toxin family protein</fullName>
    </recommendedName>
</protein>
<dbReference type="AlphaFoldDB" id="A0A1F4V1L8"/>
<dbReference type="Pfam" id="PF08843">
    <property type="entry name" value="AbiEii"/>
    <property type="match status" value="1"/>
</dbReference>
<dbReference type="Proteomes" id="UP000178771">
    <property type="component" value="Unassembled WGS sequence"/>
</dbReference>
<dbReference type="STRING" id="1802624.A2982_02350"/>
<organism evidence="1 2">
    <name type="scientific">candidate division WWE3 bacterium RIFCSPLOWO2_01_FULL_39_13</name>
    <dbReference type="NCBI Taxonomy" id="1802624"/>
    <lineage>
        <taxon>Bacteria</taxon>
        <taxon>Katanobacteria</taxon>
    </lineage>
</organism>
<evidence type="ECO:0000313" key="1">
    <source>
        <dbReference type="EMBL" id="OGC51086.1"/>
    </source>
</evidence>
<name>A0A1F4V1L8_UNCKA</name>